<evidence type="ECO:0000313" key="2">
    <source>
        <dbReference type="EMBL" id="SDC63855.1"/>
    </source>
</evidence>
<dbReference type="Proteomes" id="UP000199245">
    <property type="component" value="Unassembled WGS sequence"/>
</dbReference>
<keyword evidence="1" id="KW-0812">Transmembrane</keyword>
<name>A0A1G6N9P3_9BRAD</name>
<organism evidence="2 3">
    <name type="scientific">Bradyrhizobium brasilense</name>
    <dbReference type="NCBI Taxonomy" id="1419277"/>
    <lineage>
        <taxon>Bacteria</taxon>
        <taxon>Pseudomonadati</taxon>
        <taxon>Pseudomonadota</taxon>
        <taxon>Alphaproteobacteria</taxon>
        <taxon>Hyphomicrobiales</taxon>
        <taxon>Nitrobacteraceae</taxon>
        <taxon>Bradyrhizobium</taxon>
    </lineage>
</organism>
<accession>A0A1G6N9P3</accession>
<keyword evidence="1" id="KW-1133">Transmembrane helix</keyword>
<gene>
    <name evidence="2" type="ORF">SAMN05216337_100446</name>
</gene>
<dbReference type="EMBL" id="FMZW01000004">
    <property type="protein sequence ID" value="SDC63855.1"/>
    <property type="molecule type" value="Genomic_DNA"/>
</dbReference>
<proteinExistence type="predicted"/>
<keyword evidence="1" id="KW-0472">Membrane</keyword>
<protein>
    <submittedName>
        <fullName evidence="2">Uncharacterized protein</fullName>
    </submittedName>
</protein>
<evidence type="ECO:0000313" key="3">
    <source>
        <dbReference type="Proteomes" id="UP000199245"/>
    </source>
</evidence>
<evidence type="ECO:0000256" key="1">
    <source>
        <dbReference type="SAM" id="Phobius"/>
    </source>
</evidence>
<feature type="transmembrane region" description="Helical" evidence="1">
    <location>
        <begin position="51"/>
        <end position="71"/>
    </location>
</feature>
<reference evidence="2 3" key="1">
    <citation type="submission" date="2016-10" db="EMBL/GenBank/DDBJ databases">
        <authorList>
            <person name="de Groot N.N."/>
        </authorList>
    </citation>
    <scope>NUCLEOTIDE SEQUENCE [LARGE SCALE GENOMIC DNA]</scope>
    <source>
        <strain evidence="2 3">R5</strain>
    </source>
</reference>
<feature type="transmembrane region" description="Helical" evidence="1">
    <location>
        <begin position="6"/>
        <end position="30"/>
    </location>
</feature>
<dbReference type="AlphaFoldDB" id="A0A1G6N9P3"/>
<sequence length="74" mass="7728">MRSLPVLYVIANLVVVGATAFGLAVVEDALQRRNSEHVSYRQSGSAPRSTLITVFGCFIAAGAGVCALHLVGLL</sequence>